<dbReference type="STRING" id="79200.A0A164XQJ6"/>
<sequence length="189" mass="21280">MLFLKAHIPFYLYPFFNTTNKSRPFEHLRLTSLGVIGELVKVDDTEVISFLLSTEIIPPCLRSMEMGSELSKTVATFIVHKILTDDVGLEYICTTAERFCSLRRVLANMVAALAEPPPSQLLKHIIQCYLRLSDNRRACEALRGCLPDMLKDTRINSYLQDDPTTRRGLQQLLINVQGPHVAQQAGGGF</sequence>
<protein>
    <recommendedName>
        <fullName evidence="2">CCR4-NOT transcription complex subunit 9</fullName>
    </recommendedName>
</protein>
<dbReference type="GO" id="GO:0006402">
    <property type="term" value="P:mRNA catabolic process"/>
    <property type="evidence" value="ECO:0007669"/>
    <property type="project" value="InterPro"/>
</dbReference>
<gene>
    <name evidence="1" type="ORF">DCAR_016719</name>
</gene>
<accession>A0A164XQJ6</accession>
<organism evidence="1">
    <name type="scientific">Daucus carota subsp. sativus</name>
    <name type="common">Carrot</name>
    <dbReference type="NCBI Taxonomy" id="79200"/>
    <lineage>
        <taxon>Eukaryota</taxon>
        <taxon>Viridiplantae</taxon>
        <taxon>Streptophyta</taxon>
        <taxon>Embryophyta</taxon>
        <taxon>Tracheophyta</taxon>
        <taxon>Spermatophyta</taxon>
        <taxon>Magnoliopsida</taxon>
        <taxon>eudicotyledons</taxon>
        <taxon>Gunneridae</taxon>
        <taxon>Pentapetalae</taxon>
        <taxon>asterids</taxon>
        <taxon>campanulids</taxon>
        <taxon>Apiales</taxon>
        <taxon>Apiaceae</taxon>
        <taxon>Apioideae</taxon>
        <taxon>Scandiceae</taxon>
        <taxon>Daucinae</taxon>
        <taxon>Daucus</taxon>
        <taxon>Daucus sect. Daucus</taxon>
    </lineage>
</organism>
<dbReference type="Gene3D" id="1.25.10.10">
    <property type="entry name" value="Leucine-rich Repeat Variant"/>
    <property type="match status" value="1"/>
</dbReference>
<reference evidence="1" key="1">
    <citation type="journal article" date="2016" name="Nat. Genet.">
        <title>A high-quality carrot genome assembly provides new insights into carotenoid accumulation and asterid genome evolution.</title>
        <authorList>
            <person name="Iorizzo M."/>
            <person name="Ellison S."/>
            <person name="Senalik D."/>
            <person name="Zeng P."/>
            <person name="Satapoomin P."/>
            <person name="Huang J."/>
            <person name="Bowman M."/>
            <person name="Iovene M."/>
            <person name="Sanseverino W."/>
            <person name="Cavagnaro P."/>
            <person name="Yildiz M."/>
            <person name="Macko-Podgorni A."/>
            <person name="Moranska E."/>
            <person name="Grzebelus E."/>
            <person name="Grzebelus D."/>
            <person name="Ashrafi H."/>
            <person name="Zheng Z."/>
            <person name="Cheng S."/>
            <person name="Spooner D."/>
            <person name="Van Deynze A."/>
            <person name="Simon P."/>
        </authorList>
    </citation>
    <scope>NUCLEOTIDE SEQUENCE [LARGE SCALE GENOMIC DNA]</scope>
    <source>
        <tissue evidence="1">Leaf</tissue>
    </source>
</reference>
<dbReference type="Pfam" id="PF04078">
    <property type="entry name" value="Rcd1"/>
    <property type="match status" value="1"/>
</dbReference>
<evidence type="ECO:0008006" key="2">
    <source>
        <dbReference type="Google" id="ProtNLM"/>
    </source>
</evidence>
<dbReference type="AlphaFoldDB" id="A0A164XQJ6"/>
<dbReference type="GO" id="GO:0030014">
    <property type="term" value="C:CCR4-NOT complex"/>
    <property type="evidence" value="ECO:0007669"/>
    <property type="project" value="InterPro"/>
</dbReference>
<evidence type="ECO:0000313" key="1">
    <source>
        <dbReference type="EMBL" id="KZM93474.1"/>
    </source>
</evidence>
<dbReference type="InterPro" id="IPR007216">
    <property type="entry name" value="CNOT9"/>
</dbReference>
<dbReference type="Gramene" id="KZM93474">
    <property type="protein sequence ID" value="KZM93474"/>
    <property type="gene ID" value="DCAR_016719"/>
</dbReference>
<dbReference type="InterPro" id="IPR011989">
    <property type="entry name" value="ARM-like"/>
</dbReference>
<dbReference type="PANTHER" id="PTHR12262">
    <property type="entry name" value="CCR4-NOT TRANSCRIPTION COMPLEX SUBUNIT 9"/>
    <property type="match status" value="1"/>
</dbReference>
<proteinExistence type="predicted"/>
<dbReference type="EMBL" id="LNRQ01000005">
    <property type="protein sequence ID" value="KZM93474.1"/>
    <property type="molecule type" value="Genomic_DNA"/>
</dbReference>
<comment type="caution">
    <text evidence="1">The sequence shown here is derived from an EMBL/GenBank/DDBJ whole genome shotgun (WGS) entry which is preliminary data.</text>
</comment>
<dbReference type="OMA" id="GLEYICT"/>
<name>A0A164XQJ6_DAUCS</name>